<feature type="non-terminal residue" evidence="1">
    <location>
        <position position="1"/>
    </location>
</feature>
<sequence length="114" mass="12386">ISLSATALELGRRRCRGLESSSRVIRTGYGQGQGWSWSRLQGVSGQDTVRVKAGVRVVFKGYQDRIRSGSRLELESSSRVIRTGYGQGQGWSWSRLQGVSGQDTVRVKAGAGVV</sequence>
<name>A0AAE1CUH4_9GAST</name>
<evidence type="ECO:0000313" key="1">
    <source>
        <dbReference type="EMBL" id="KAK3736973.1"/>
    </source>
</evidence>
<dbReference type="Proteomes" id="UP001283361">
    <property type="component" value="Unassembled WGS sequence"/>
</dbReference>
<reference evidence="1" key="1">
    <citation type="journal article" date="2023" name="G3 (Bethesda)">
        <title>A reference genome for the long-term kleptoplast-retaining sea slug Elysia crispata morphotype clarki.</title>
        <authorList>
            <person name="Eastman K.E."/>
            <person name="Pendleton A.L."/>
            <person name="Shaikh M.A."/>
            <person name="Suttiyut T."/>
            <person name="Ogas R."/>
            <person name="Tomko P."/>
            <person name="Gavelis G."/>
            <person name="Widhalm J.R."/>
            <person name="Wisecaver J.H."/>
        </authorList>
    </citation>
    <scope>NUCLEOTIDE SEQUENCE</scope>
    <source>
        <strain evidence="1">ECLA1</strain>
    </source>
</reference>
<keyword evidence="2" id="KW-1185">Reference proteome</keyword>
<dbReference type="AlphaFoldDB" id="A0AAE1CUH4"/>
<protein>
    <submittedName>
        <fullName evidence="1">Uncharacterized protein</fullName>
    </submittedName>
</protein>
<dbReference type="EMBL" id="JAWDGP010006672">
    <property type="protein sequence ID" value="KAK3736973.1"/>
    <property type="molecule type" value="Genomic_DNA"/>
</dbReference>
<organism evidence="1 2">
    <name type="scientific">Elysia crispata</name>
    <name type="common">lettuce slug</name>
    <dbReference type="NCBI Taxonomy" id="231223"/>
    <lineage>
        <taxon>Eukaryota</taxon>
        <taxon>Metazoa</taxon>
        <taxon>Spiralia</taxon>
        <taxon>Lophotrochozoa</taxon>
        <taxon>Mollusca</taxon>
        <taxon>Gastropoda</taxon>
        <taxon>Heterobranchia</taxon>
        <taxon>Euthyneura</taxon>
        <taxon>Panpulmonata</taxon>
        <taxon>Sacoglossa</taxon>
        <taxon>Placobranchoidea</taxon>
        <taxon>Plakobranchidae</taxon>
        <taxon>Elysia</taxon>
    </lineage>
</organism>
<proteinExistence type="predicted"/>
<gene>
    <name evidence="1" type="ORF">RRG08_012191</name>
</gene>
<evidence type="ECO:0000313" key="2">
    <source>
        <dbReference type="Proteomes" id="UP001283361"/>
    </source>
</evidence>
<comment type="caution">
    <text evidence="1">The sequence shown here is derived from an EMBL/GenBank/DDBJ whole genome shotgun (WGS) entry which is preliminary data.</text>
</comment>
<accession>A0AAE1CUH4</accession>